<feature type="transmembrane region" description="Helical" evidence="11">
    <location>
        <begin position="366"/>
        <end position="386"/>
    </location>
</feature>
<evidence type="ECO:0000256" key="5">
    <source>
        <dbReference type="ARBA" id="ARBA00022989"/>
    </source>
</evidence>
<feature type="domain" description="G-protein coupled receptors family 2 profile 2" evidence="14">
    <location>
        <begin position="136"/>
        <end position="387"/>
    </location>
</feature>
<evidence type="ECO:0000259" key="14">
    <source>
        <dbReference type="PROSITE" id="PS50261"/>
    </source>
</evidence>
<dbReference type="GO" id="GO:0017046">
    <property type="term" value="F:peptide hormone binding"/>
    <property type="evidence" value="ECO:0007669"/>
    <property type="project" value="TreeGrafter"/>
</dbReference>
<feature type="transmembrane region" description="Helical" evidence="11">
    <location>
        <begin position="250"/>
        <end position="270"/>
    </location>
</feature>
<accession>A0A484D143</accession>
<evidence type="ECO:0000256" key="3">
    <source>
        <dbReference type="ARBA" id="ARBA00022475"/>
    </source>
</evidence>
<dbReference type="GO" id="GO:0007188">
    <property type="term" value="P:adenylate cyclase-modulating G protein-coupled receptor signaling pathway"/>
    <property type="evidence" value="ECO:0007669"/>
    <property type="project" value="TreeGrafter"/>
</dbReference>
<dbReference type="FunFam" id="4.10.1240.10:FF:000022">
    <property type="entry name" value="Adenylate cyclase-activating polypeptide 1a (pituitary) receptor type I"/>
    <property type="match status" value="1"/>
</dbReference>
<dbReference type="Proteomes" id="UP000295070">
    <property type="component" value="Chromosome 9"/>
</dbReference>
<feature type="transmembrane region" description="Helical" evidence="11">
    <location>
        <begin position="170"/>
        <end position="188"/>
    </location>
</feature>
<proteinExistence type="inferred from homology"/>
<comment type="caution">
    <text evidence="15">The sequence shown here is derived from an EMBL/GenBank/DDBJ whole genome shotgun (WGS) entry which is preliminary data.</text>
</comment>
<dbReference type="InterPro" id="IPR001879">
    <property type="entry name" value="GPCR_2_extracellular_dom"/>
</dbReference>
<evidence type="ECO:0000256" key="2">
    <source>
        <dbReference type="ARBA" id="ARBA00005314"/>
    </source>
</evidence>
<dbReference type="PROSITE" id="PS50261">
    <property type="entry name" value="G_PROTEIN_RECEP_F2_4"/>
    <property type="match status" value="1"/>
</dbReference>
<evidence type="ECO:0000256" key="9">
    <source>
        <dbReference type="ARBA" id="ARBA00023180"/>
    </source>
</evidence>
<protein>
    <recommendedName>
        <fullName evidence="17">Pituitary adenylate cyclase-activating polypeptide type I receptor</fullName>
    </recommendedName>
</protein>
<evidence type="ECO:0000259" key="13">
    <source>
        <dbReference type="PROSITE" id="PS50227"/>
    </source>
</evidence>
<evidence type="ECO:0000313" key="16">
    <source>
        <dbReference type="Proteomes" id="UP000295070"/>
    </source>
</evidence>
<dbReference type="PANTHER" id="PTHR45620:SF12">
    <property type="entry name" value="PITUITARY ADENYLATE CYCLASE-ACTIVATING POLYPEPTIDE TYPE I RECEPTOR"/>
    <property type="match status" value="1"/>
</dbReference>
<evidence type="ECO:0000256" key="12">
    <source>
        <dbReference type="SAM" id="SignalP"/>
    </source>
</evidence>
<dbReference type="GO" id="GO:0004999">
    <property type="term" value="F:vasoactive intestinal polypeptide receptor activity"/>
    <property type="evidence" value="ECO:0007669"/>
    <property type="project" value="InterPro"/>
</dbReference>
<dbReference type="InterPro" id="IPR050332">
    <property type="entry name" value="GPCR_2"/>
</dbReference>
<dbReference type="EMBL" id="SCKG01000009">
    <property type="protein sequence ID" value="TDH08931.1"/>
    <property type="molecule type" value="Genomic_DNA"/>
</dbReference>
<dbReference type="PANTHER" id="PTHR45620">
    <property type="entry name" value="PDF RECEPTOR-LIKE PROTEIN-RELATED"/>
    <property type="match status" value="1"/>
</dbReference>
<keyword evidence="5 11" id="KW-1133">Transmembrane helix</keyword>
<dbReference type="FunFam" id="1.20.1070.10:FF:000022">
    <property type="entry name" value="Pituitary adenylate cyclase-activating polypeptide type I receptor"/>
    <property type="match status" value="1"/>
</dbReference>
<keyword evidence="12" id="KW-0732">Signal</keyword>
<gene>
    <name evidence="15" type="ORF">EPR50_G00102980</name>
</gene>
<keyword evidence="7 11" id="KW-0472">Membrane</keyword>
<feature type="transmembrane region" description="Helical" evidence="11">
    <location>
        <begin position="334"/>
        <end position="354"/>
    </location>
</feature>
<keyword evidence="6" id="KW-0297">G-protein coupled receptor</keyword>
<evidence type="ECO:0000256" key="11">
    <source>
        <dbReference type="SAM" id="Phobius"/>
    </source>
</evidence>
<evidence type="ECO:0000256" key="4">
    <source>
        <dbReference type="ARBA" id="ARBA00022692"/>
    </source>
</evidence>
<evidence type="ECO:0000256" key="6">
    <source>
        <dbReference type="ARBA" id="ARBA00023040"/>
    </source>
</evidence>
<dbReference type="Gene3D" id="1.20.1070.10">
    <property type="entry name" value="Rhodopsin 7-helix transmembrane proteins"/>
    <property type="match status" value="1"/>
</dbReference>
<evidence type="ECO:0000256" key="1">
    <source>
        <dbReference type="ARBA" id="ARBA00004651"/>
    </source>
</evidence>
<dbReference type="PROSITE" id="PS50227">
    <property type="entry name" value="G_PROTEIN_RECEP_F2_3"/>
    <property type="match status" value="1"/>
</dbReference>
<evidence type="ECO:0000256" key="7">
    <source>
        <dbReference type="ARBA" id="ARBA00023136"/>
    </source>
</evidence>
<dbReference type="AlphaFoldDB" id="A0A484D143"/>
<dbReference type="GO" id="GO:0008528">
    <property type="term" value="F:G protein-coupled peptide receptor activity"/>
    <property type="evidence" value="ECO:0007669"/>
    <property type="project" value="TreeGrafter"/>
</dbReference>
<feature type="chain" id="PRO_5019830954" description="Pituitary adenylate cyclase-activating polypeptide type I receptor" evidence="12">
    <location>
        <begin position="24"/>
        <end position="451"/>
    </location>
</feature>
<dbReference type="PROSITE" id="PS00650">
    <property type="entry name" value="G_PROTEIN_RECEP_F2_2"/>
    <property type="match status" value="1"/>
</dbReference>
<dbReference type="InterPro" id="IPR017983">
    <property type="entry name" value="GPCR_2_secretin-like_CS"/>
</dbReference>
<dbReference type="InterPro" id="IPR036445">
    <property type="entry name" value="GPCR_2_extracell_dom_sf"/>
</dbReference>
<dbReference type="PRINTS" id="PR01156">
    <property type="entry name" value="PACAPRECEPTR"/>
</dbReference>
<dbReference type="InterPro" id="IPR002285">
    <property type="entry name" value="GPCR_2_PACAP_1_rcpt"/>
</dbReference>
<keyword evidence="10" id="KW-0807">Transducer</keyword>
<dbReference type="PRINTS" id="PR00249">
    <property type="entry name" value="GPCRSECRETIN"/>
</dbReference>
<evidence type="ECO:0000256" key="10">
    <source>
        <dbReference type="ARBA" id="ARBA00023224"/>
    </source>
</evidence>
<keyword evidence="3" id="KW-1003">Cell membrane</keyword>
<feature type="transmembrane region" description="Helical" evidence="11">
    <location>
        <begin position="224"/>
        <end position="243"/>
    </location>
</feature>
<dbReference type="InterPro" id="IPR000832">
    <property type="entry name" value="GPCR_2_secretin-like"/>
</dbReference>
<dbReference type="STRING" id="8167.A0A484D143"/>
<evidence type="ECO:0000256" key="8">
    <source>
        <dbReference type="ARBA" id="ARBA00023170"/>
    </source>
</evidence>
<dbReference type="Pfam" id="PF00002">
    <property type="entry name" value="7tm_2"/>
    <property type="match status" value="1"/>
</dbReference>
<dbReference type="PROSITE" id="PS00649">
    <property type="entry name" value="G_PROTEIN_RECEP_F2_1"/>
    <property type="match status" value="1"/>
</dbReference>
<feature type="transmembrane region" description="Helical" evidence="11">
    <location>
        <begin position="290"/>
        <end position="314"/>
    </location>
</feature>
<keyword evidence="16" id="KW-1185">Reference proteome</keyword>
<comment type="similarity">
    <text evidence="2">Belongs to the G-protein coupled receptor 2 family.</text>
</comment>
<dbReference type="Pfam" id="PF02793">
    <property type="entry name" value="HRM"/>
    <property type="match status" value="1"/>
</dbReference>
<feature type="domain" description="G-protein coupled receptors family 2 profile 1" evidence="13">
    <location>
        <begin position="38"/>
        <end position="121"/>
    </location>
</feature>
<name>A0A484D143_PERFV</name>
<sequence>MSAANISPLILALLLLLFPTVSSQQVPFNCVIKREQEKCMKMMASDDPGNEPEFDCPWMWDNLSCWQPATIGEVVEVNCPELFYQYTIEEDFEPGKVSRNCTEFGWSETFPHYIDACMNEDGNGSHPEDKVYFVSVKALYTVGYSTSLVSLTTAMVILCRFRKLHCTRNFIHMNLFVSFILRAISVFIKDGVLYAKEDSEHCFIHTLECRAVMIFFHYCVLSNYFWLFIEGLYLFTLLVETFFPEKRYFYWYIIIGWGTPTVCVTIWAVLRLHFDDIGCWDMNDNAAIWWVIKGPVLASIMINFVLFVGIIIILVQKLQSPDIGGNESSIYLRLARSTLLLIPLFGIHYTVFAFSPENVSKRERLVFELGLGSFQGFVVAVLYCFLNGEVQSEIKRKWRSWTVNRYFAVDLKHRHPSLASSGVNGGTQLSILSKSSSQIRMSSLQAETPAT</sequence>
<evidence type="ECO:0000313" key="15">
    <source>
        <dbReference type="EMBL" id="TDH08931.1"/>
    </source>
</evidence>
<organism evidence="15 16">
    <name type="scientific">Perca flavescens</name>
    <name type="common">American yellow perch</name>
    <name type="synonym">Morone flavescens</name>
    <dbReference type="NCBI Taxonomy" id="8167"/>
    <lineage>
        <taxon>Eukaryota</taxon>
        <taxon>Metazoa</taxon>
        <taxon>Chordata</taxon>
        <taxon>Craniata</taxon>
        <taxon>Vertebrata</taxon>
        <taxon>Euteleostomi</taxon>
        <taxon>Actinopterygii</taxon>
        <taxon>Neopterygii</taxon>
        <taxon>Teleostei</taxon>
        <taxon>Neoteleostei</taxon>
        <taxon>Acanthomorphata</taxon>
        <taxon>Eupercaria</taxon>
        <taxon>Perciformes</taxon>
        <taxon>Percoidei</taxon>
        <taxon>Percidae</taxon>
        <taxon>Percinae</taxon>
        <taxon>Perca</taxon>
    </lineage>
</organism>
<dbReference type="Gene3D" id="4.10.1240.10">
    <property type="entry name" value="GPCR, family 2, extracellular hormone receptor domain"/>
    <property type="match status" value="1"/>
</dbReference>
<keyword evidence="8" id="KW-0675">Receptor</keyword>
<keyword evidence="4 11" id="KW-0812">Transmembrane</keyword>
<comment type="subcellular location">
    <subcellularLocation>
        <location evidence="1">Cell membrane</location>
        <topology evidence="1">Multi-pass membrane protein</topology>
    </subcellularLocation>
</comment>
<feature type="signal peptide" evidence="12">
    <location>
        <begin position="1"/>
        <end position="23"/>
    </location>
</feature>
<dbReference type="GO" id="GO:0005886">
    <property type="term" value="C:plasma membrane"/>
    <property type="evidence" value="ECO:0007669"/>
    <property type="project" value="UniProtKB-SubCell"/>
</dbReference>
<dbReference type="SUPFAM" id="SSF111418">
    <property type="entry name" value="Hormone receptor domain"/>
    <property type="match status" value="1"/>
</dbReference>
<dbReference type="GO" id="GO:0007166">
    <property type="term" value="P:cell surface receptor signaling pathway"/>
    <property type="evidence" value="ECO:0007669"/>
    <property type="project" value="InterPro"/>
</dbReference>
<evidence type="ECO:0008006" key="17">
    <source>
        <dbReference type="Google" id="ProtNLM"/>
    </source>
</evidence>
<dbReference type="SUPFAM" id="SSF81321">
    <property type="entry name" value="Family A G protein-coupled receptor-like"/>
    <property type="match status" value="1"/>
</dbReference>
<dbReference type="SMART" id="SM00008">
    <property type="entry name" value="HormR"/>
    <property type="match status" value="1"/>
</dbReference>
<dbReference type="InterPro" id="IPR017981">
    <property type="entry name" value="GPCR_2-like_7TM"/>
</dbReference>
<reference evidence="15 16" key="1">
    <citation type="submission" date="2019-01" db="EMBL/GenBank/DDBJ databases">
        <title>A chromosome-scale genome assembly of the yellow perch, Perca flavescens.</title>
        <authorList>
            <person name="Feron R."/>
            <person name="Morvezen R."/>
            <person name="Bestin A."/>
            <person name="Haffray P."/>
            <person name="Klopp C."/>
            <person name="Zahm M."/>
            <person name="Cabau C."/>
            <person name="Roques C."/>
            <person name="Donnadieu C."/>
            <person name="Bouchez O."/>
            <person name="Christie M."/>
            <person name="Larson W."/>
            <person name="Guiguen Y."/>
        </authorList>
    </citation>
    <scope>NUCLEOTIDE SEQUENCE [LARGE SCALE GENOMIC DNA]</scope>
    <source>
        <strain evidence="15">YP-PL-M2</strain>
        <tissue evidence="15">Blood</tissue>
    </source>
</reference>
<keyword evidence="9" id="KW-0325">Glycoprotein</keyword>